<evidence type="ECO:0000313" key="2">
    <source>
        <dbReference type="EMBL" id="GIJ03097.1"/>
    </source>
</evidence>
<dbReference type="InterPro" id="IPR006076">
    <property type="entry name" value="FAD-dep_OxRdtase"/>
</dbReference>
<comment type="caution">
    <text evidence="2">The sequence shown here is derived from an EMBL/GenBank/DDBJ whole genome shotgun (WGS) entry which is preliminary data.</text>
</comment>
<dbReference type="InterPro" id="IPR036188">
    <property type="entry name" value="FAD/NAD-bd_sf"/>
</dbReference>
<dbReference type="PANTHER" id="PTHR43422:SF3">
    <property type="entry name" value="THIAMINE THIAZOLE SYNTHASE"/>
    <property type="match status" value="1"/>
</dbReference>
<evidence type="ECO:0000259" key="1">
    <source>
        <dbReference type="Pfam" id="PF01266"/>
    </source>
</evidence>
<sequence length="291" mass="31034">MQQQTPAATAGDAVVIGAGMAGLAAARVLADRFARVTVLDRDSLPATPDSRRGVPQGAHPHVLLAVGREVLERLFPGLTAELVEAGARWIDVVRDAIVWQLGGHRARAESGIEMLCMSRPLLETCVRRRLQALPNVEVRAETAVAGLTGRPGERVDGVELAGGERLPAALVVDASGRGSRSDGWLRELGFPAPPESVVTVRMHYTTRLVRGRCDRLGGPGMLVAAESPPDHRRYGAAFPVEGDRWFVTLGGYHGDRAPTDAEGFQRFADELPDPAIAELLRGTEPVGEAVA</sequence>
<organism evidence="2 3">
    <name type="scientific">Spirilliplanes yamanashiensis</name>
    <dbReference type="NCBI Taxonomy" id="42233"/>
    <lineage>
        <taxon>Bacteria</taxon>
        <taxon>Bacillati</taxon>
        <taxon>Actinomycetota</taxon>
        <taxon>Actinomycetes</taxon>
        <taxon>Micromonosporales</taxon>
        <taxon>Micromonosporaceae</taxon>
        <taxon>Spirilliplanes</taxon>
    </lineage>
</organism>
<dbReference type="SUPFAM" id="SSF51905">
    <property type="entry name" value="FAD/NAD(P)-binding domain"/>
    <property type="match status" value="1"/>
</dbReference>
<dbReference type="Gene3D" id="3.50.50.60">
    <property type="entry name" value="FAD/NAD(P)-binding domain"/>
    <property type="match status" value="1"/>
</dbReference>
<dbReference type="Pfam" id="PF01266">
    <property type="entry name" value="DAO"/>
    <property type="match status" value="1"/>
</dbReference>
<evidence type="ECO:0000313" key="3">
    <source>
        <dbReference type="Proteomes" id="UP000652013"/>
    </source>
</evidence>
<accession>A0A8J3Y800</accession>
<dbReference type="AlphaFoldDB" id="A0A8J3Y800"/>
<reference evidence="2" key="1">
    <citation type="submission" date="2021-01" db="EMBL/GenBank/DDBJ databases">
        <title>Whole genome shotgun sequence of Spirilliplanes yamanashiensis NBRC 15828.</title>
        <authorList>
            <person name="Komaki H."/>
            <person name="Tamura T."/>
        </authorList>
    </citation>
    <scope>NUCLEOTIDE SEQUENCE</scope>
    <source>
        <strain evidence="2">NBRC 15828</strain>
    </source>
</reference>
<dbReference type="RefSeq" id="WP_203938386.1">
    <property type="nucleotide sequence ID" value="NZ_BAAAGJ010000005.1"/>
</dbReference>
<protein>
    <recommendedName>
        <fullName evidence="1">FAD dependent oxidoreductase domain-containing protein</fullName>
    </recommendedName>
</protein>
<dbReference type="PANTHER" id="PTHR43422">
    <property type="entry name" value="THIAMINE THIAZOLE SYNTHASE"/>
    <property type="match status" value="1"/>
</dbReference>
<feature type="domain" description="FAD dependent oxidoreductase" evidence="1">
    <location>
        <begin position="12"/>
        <end position="50"/>
    </location>
</feature>
<gene>
    <name evidence="2" type="ORF">Sya03_24490</name>
</gene>
<proteinExistence type="predicted"/>
<dbReference type="EMBL" id="BOOY01000018">
    <property type="protein sequence ID" value="GIJ03097.1"/>
    <property type="molecule type" value="Genomic_DNA"/>
</dbReference>
<name>A0A8J3Y800_9ACTN</name>
<dbReference type="Proteomes" id="UP000652013">
    <property type="component" value="Unassembled WGS sequence"/>
</dbReference>
<keyword evidence="3" id="KW-1185">Reference proteome</keyword>